<keyword evidence="2" id="KW-1185">Reference proteome</keyword>
<dbReference type="RefSeq" id="WP_133190821.1">
    <property type="nucleotide sequence ID" value="NZ_BNAQ01000002.1"/>
</dbReference>
<dbReference type="Proteomes" id="UP000652430">
    <property type="component" value="Unassembled WGS sequence"/>
</dbReference>
<proteinExistence type="predicted"/>
<comment type="caution">
    <text evidence="1">The sequence shown here is derived from an EMBL/GenBank/DDBJ whole genome shotgun (WGS) entry which is preliminary data.</text>
</comment>
<dbReference type="EMBL" id="BNAQ01000002">
    <property type="protein sequence ID" value="GHH16433.1"/>
    <property type="molecule type" value="Genomic_DNA"/>
</dbReference>
<accession>A0ABQ3LK08</accession>
<name>A0ABQ3LK08_9SPHN</name>
<protein>
    <submittedName>
        <fullName evidence="1">Uncharacterized protein</fullName>
    </submittedName>
</protein>
<evidence type="ECO:0000313" key="1">
    <source>
        <dbReference type="EMBL" id="GHH16433.1"/>
    </source>
</evidence>
<reference evidence="2" key="1">
    <citation type="journal article" date="2019" name="Int. J. Syst. Evol. Microbiol.">
        <title>The Global Catalogue of Microorganisms (GCM) 10K type strain sequencing project: providing services to taxonomists for standard genome sequencing and annotation.</title>
        <authorList>
            <consortium name="The Broad Institute Genomics Platform"/>
            <consortium name="The Broad Institute Genome Sequencing Center for Infectious Disease"/>
            <person name="Wu L."/>
            <person name="Ma J."/>
        </authorList>
    </citation>
    <scope>NUCLEOTIDE SEQUENCE [LARGE SCALE GENOMIC DNA]</scope>
    <source>
        <strain evidence="2">CGMCC 1.8957</strain>
    </source>
</reference>
<sequence>MLILLLLSLTAPDPQPTPAQATKTAATAPEKRVCREFPVTGSLVGSQKVCKTRREWDIDRERIRASGLTSGVCGNQGISGNC</sequence>
<gene>
    <name evidence="1" type="ORF">GCM10008023_20450</name>
</gene>
<evidence type="ECO:0000313" key="2">
    <source>
        <dbReference type="Proteomes" id="UP000652430"/>
    </source>
</evidence>
<organism evidence="1 2">
    <name type="scientific">Sphingomonas glacialis</name>
    <dbReference type="NCBI Taxonomy" id="658225"/>
    <lineage>
        <taxon>Bacteria</taxon>
        <taxon>Pseudomonadati</taxon>
        <taxon>Pseudomonadota</taxon>
        <taxon>Alphaproteobacteria</taxon>
        <taxon>Sphingomonadales</taxon>
        <taxon>Sphingomonadaceae</taxon>
        <taxon>Sphingomonas</taxon>
    </lineage>
</organism>